<name>A0A9P1ILM4_9PELO</name>
<gene>
    <name evidence="3" type="ORF">CAMP_LOCUS8968</name>
</gene>
<proteinExistence type="predicted"/>
<reference evidence="3" key="1">
    <citation type="submission" date="2022-11" db="EMBL/GenBank/DDBJ databases">
        <authorList>
            <person name="Kikuchi T."/>
        </authorList>
    </citation>
    <scope>NUCLEOTIDE SEQUENCE</scope>
    <source>
        <strain evidence="3">PS1010</strain>
    </source>
</reference>
<dbReference type="Proteomes" id="UP001152747">
    <property type="component" value="Unassembled WGS sequence"/>
</dbReference>
<feature type="signal peptide" evidence="2">
    <location>
        <begin position="1"/>
        <end position="19"/>
    </location>
</feature>
<evidence type="ECO:0000256" key="2">
    <source>
        <dbReference type="SAM" id="SignalP"/>
    </source>
</evidence>
<keyword evidence="1" id="KW-1133">Transmembrane helix</keyword>
<accession>A0A9P1ILM4</accession>
<dbReference type="EMBL" id="CANHGI010000003">
    <property type="protein sequence ID" value="CAI5446331.1"/>
    <property type="molecule type" value="Genomic_DNA"/>
</dbReference>
<protein>
    <submittedName>
        <fullName evidence="3">Uncharacterized protein</fullName>
    </submittedName>
</protein>
<sequence length="472" mass="54138">MLLYFPIIIQIFSITATLSNENVLYENRCKLKNCLVIAKYNIDPGDKIVLTRIVQIDYDYSKFSLEKCENNLEAREIRCIVQSQDPTSEIVQMLNHEMKIRRNKRENEESSSIYLNNECRGKKGIICKTLISYDKSINITSINSTQESEIKLPNSTNIYCQIQKSKTICLCFHNDDSCSNLDRIFEEIYMLDRQENQDFDGFAENSSDISILPKLLDQLDNFRKSFPKIKTKKGYGCRKQNENGVEEYCAFEMSFSRKCDSYKLGAIKAFKDKGINEKSLIYKDTRGVIGLKAYFGSTKPENMKDPSIILICQLDACRDVPSDVLVYRIIDGLREQIDSNELFVQYNPKLEETKKFCFCAMKAFQTGLFSSDMKSHDEKFIKSYLLLEKLHGYMDLSITSILTLIFIGMIIAIIVLGCISKTKQVAPLSIEHMEKGRSRIATCRSQISNIQNASKNSAISRDKRELGISNNV</sequence>
<evidence type="ECO:0000313" key="3">
    <source>
        <dbReference type="EMBL" id="CAI5446331.1"/>
    </source>
</evidence>
<comment type="caution">
    <text evidence="3">The sequence shown here is derived from an EMBL/GenBank/DDBJ whole genome shotgun (WGS) entry which is preliminary data.</text>
</comment>
<dbReference type="AlphaFoldDB" id="A0A9P1ILM4"/>
<feature type="transmembrane region" description="Helical" evidence="1">
    <location>
        <begin position="396"/>
        <end position="419"/>
    </location>
</feature>
<evidence type="ECO:0000256" key="1">
    <source>
        <dbReference type="SAM" id="Phobius"/>
    </source>
</evidence>
<feature type="chain" id="PRO_5040146414" evidence="2">
    <location>
        <begin position="20"/>
        <end position="472"/>
    </location>
</feature>
<keyword evidence="4" id="KW-1185">Reference proteome</keyword>
<keyword evidence="1" id="KW-0472">Membrane</keyword>
<organism evidence="3 4">
    <name type="scientific">Caenorhabditis angaria</name>
    <dbReference type="NCBI Taxonomy" id="860376"/>
    <lineage>
        <taxon>Eukaryota</taxon>
        <taxon>Metazoa</taxon>
        <taxon>Ecdysozoa</taxon>
        <taxon>Nematoda</taxon>
        <taxon>Chromadorea</taxon>
        <taxon>Rhabditida</taxon>
        <taxon>Rhabditina</taxon>
        <taxon>Rhabditomorpha</taxon>
        <taxon>Rhabditoidea</taxon>
        <taxon>Rhabditidae</taxon>
        <taxon>Peloderinae</taxon>
        <taxon>Caenorhabditis</taxon>
    </lineage>
</organism>
<evidence type="ECO:0000313" key="4">
    <source>
        <dbReference type="Proteomes" id="UP001152747"/>
    </source>
</evidence>
<keyword evidence="2" id="KW-0732">Signal</keyword>
<keyword evidence="1" id="KW-0812">Transmembrane</keyword>